<gene>
    <name evidence="8 10" type="primary">garD</name>
    <name evidence="11" type="synonym">garD_3</name>
    <name evidence="10" type="ORF">CRN84_10135</name>
    <name evidence="11" type="ORF">NCTC12282_02952</name>
</gene>
<keyword evidence="12" id="KW-1185">Reference proteome</keyword>
<comment type="pathway">
    <text evidence="7 8">Carbohydrate acid metabolism; galactarate degradation; D-glycerate from galactarate: step 1/3.</text>
</comment>
<evidence type="ECO:0000313" key="13">
    <source>
        <dbReference type="Proteomes" id="UP000373449"/>
    </source>
</evidence>
<comment type="cofactor">
    <cofactor evidence="1 8">
        <name>Fe(2+)</name>
        <dbReference type="ChEBI" id="CHEBI:29033"/>
    </cofactor>
</comment>
<dbReference type="RefSeq" id="WP_029093172.1">
    <property type="nucleotide sequence ID" value="NZ_CAADJA010000002.1"/>
</dbReference>
<dbReference type="Proteomes" id="UP000373449">
    <property type="component" value="Unassembled WGS sequence"/>
</dbReference>
<comment type="catalytic activity">
    <reaction evidence="8">
        <text>galactarate = 5-dehydro-4-deoxy-D-glucarate + H2O</text>
        <dbReference type="Rhea" id="RHEA:16005"/>
        <dbReference type="ChEBI" id="CHEBI:15377"/>
        <dbReference type="ChEBI" id="CHEBI:16537"/>
        <dbReference type="ChEBI" id="CHEBI:42819"/>
        <dbReference type="EC" id="4.2.1.42"/>
    </reaction>
</comment>
<reference evidence="12" key="1">
    <citation type="submission" date="2017-09" db="EMBL/GenBank/DDBJ databases">
        <title>FDA dAtabase for Regulatory Grade micrObial Sequences (FDA-ARGOS): Supporting development and validation of Infectious Disease Dx tests.</title>
        <authorList>
            <person name="Minogue T."/>
            <person name="Wolcott M."/>
            <person name="Wasieloski L."/>
            <person name="Aguilar W."/>
            <person name="Moore D."/>
            <person name="Tallon L."/>
            <person name="Sadzewicz L."/>
            <person name="Ott S."/>
            <person name="Zhao X."/>
            <person name="Nagaraj S."/>
            <person name="Vavikolanu K."/>
            <person name="Aluvathingal J."/>
            <person name="Nadendla S."/>
            <person name="Sichtig H."/>
        </authorList>
    </citation>
    <scope>NUCLEOTIDE SEQUENCE [LARGE SCALE GENOMIC DNA]</scope>
    <source>
        <strain evidence="12">FDAARGOS_387</strain>
    </source>
</reference>
<dbReference type="InterPro" id="IPR017654">
    <property type="entry name" value="GarD-like"/>
</dbReference>
<dbReference type="InterPro" id="IPR032893">
    <property type="entry name" value="GarD_Enterobacteriaceae"/>
</dbReference>
<dbReference type="SMART" id="SM00858">
    <property type="entry name" value="SAF"/>
    <property type="match status" value="1"/>
</dbReference>
<dbReference type="UniPathway" id="UPA00565">
    <property type="reaction ID" value="UER00629"/>
</dbReference>
<evidence type="ECO:0000313" key="10">
    <source>
        <dbReference type="EMBL" id="PHI29665.1"/>
    </source>
</evidence>
<dbReference type="EMBL" id="PDDX01000001">
    <property type="protein sequence ID" value="PHI29665.1"/>
    <property type="molecule type" value="Genomic_DNA"/>
</dbReference>
<dbReference type="Pfam" id="PF20629">
    <property type="entry name" value="GD_AH_C"/>
    <property type="match status" value="1"/>
</dbReference>
<dbReference type="GO" id="GO:0046872">
    <property type="term" value="F:metal ion binding"/>
    <property type="evidence" value="ECO:0007669"/>
    <property type="project" value="UniProtKB-KW"/>
</dbReference>
<accession>A0A2C6DMI8</accession>
<organism evidence="10 12">
    <name type="scientific">Budvicia aquatica</name>
    <dbReference type="NCBI Taxonomy" id="82979"/>
    <lineage>
        <taxon>Bacteria</taxon>
        <taxon>Pseudomonadati</taxon>
        <taxon>Pseudomonadota</taxon>
        <taxon>Gammaproteobacteria</taxon>
        <taxon>Enterobacterales</taxon>
        <taxon>Budviciaceae</taxon>
        <taxon>Budvicia</taxon>
    </lineage>
</organism>
<dbReference type="Proteomes" id="UP000224974">
    <property type="component" value="Unassembled WGS sequence"/>
</dbReference>
<evidence type="ECO:0000256" key="7">
    <source>
        <dbReference type="ARBA" id="ARBA00060689"/>
    </source>
</evidence>
<dbReference type="PANTHER" id="PTHR30536:SF1">
    <property type="entry name" value="GALACTARATE DEHYDRATASE (L-THREO-FORMING)"/>
    <property type="match status" value="1"/>
</dbReference>
<proteinExistence type="inferred from homology"/>
<dbReference type="InterPro" id="IPR007392">
    <property type="entry name" value="GD_AH_second"/>
</dbReference>
<dbReference type="STRING" id="1111728.GCA_000427805_00568"/>
<evidence type="ECO:0000256" key="8">
    <source>
        <dbReference type="HAMAP-Rule" id="MF_02031"/>
    </source>
</evidence>
<dbReference type="InterPro" id="IPR013974">
    <property type="entry name" value="SAF"/>
</dbReference>
<dbReference type="InterPro" id="IPR044144">
    <property type="entry name" value="SAF_UxaA/GarD"/>
</dbReference>
<evidence type="ECO:0000259" key="9">
    <source>
        <dbReference type="SMART" id="SM00858"/>
    </source>
</evidence>
<dbReference type="GO" id="GO:0019698">
    <property type="term" value="P:D-galacturonate catabolic process"/>
    <property type="evidence" value="ECO:0007669"/>
    <property type="project" value="TreeGrafter"/>
</dbReference>
<dbReference type="EMBL" id="CAADJA010000002">
    <property type="protein sequence ID" value="VFS48039.1"/>
    <property type="molecule type" value="Genomic_DNA"/>
</dbReference>
<dbReference type="EC" id="4.2.1.42" evidence="8"/>
<comment type="function">
    <text evidence="6 8">Catalyzes the dehydration of galactarate to form 5-dehydro-4-deoxy-D-glucarate (5-KDG).</text>
</comment>
<dbReference type="NCBIfam" id="TIGR03248">
    <property type="entry name" value="galactar-dH20"/>
    <property type="match status" value="1"/>
</dbReference>
<dbReference type="InterPro" id="IPR048332">
    <property type="entry name" value="GD_AH_C"/>
</dbReference>
<evidence type="ECO:0000256" key="6">
    <source>
        <dbReference type="ARBA" id="ARBA00059570"/>
    </source>
</evidence>
<evidence type="ECO:0000256" key="1">
    <source>
        <dbReference type="ARBA" id="ARBA00001954"/>
    </source>
</evidence>
<dbReference type="Pfam" id="PF08666">
    <property type="entry name" value="SAF"/>
    <property type="match status" value="1"/>
</dbReference>
<dbReference type="CDD" id="cd11613">
    <property type="entry name" value="SAF_AH_GD"/>
    <property type="match status" value="1"/>
</dbReference>
<dbReference type="PANTHER" id="PTHR30536">
    <property type="entry name" value="ALTRONATE/GALACTARATE DEHYDRATASE"/>
    <property type="match status" value="1"/>
</dbReference>
<reference evidence="10" key="2">
    <citation type="submission" date="2017-09" db="EMBL/GenBank/DDBJ databases">
        <title>FDA dAtabase for Regulatory Grade micrObial Sequences (FDA-ARGOS): Supporting development and validation of Infectious Disease Dx tests.</title>
        <authorList>
            <person name="Minogue T."/>
            <person name="Wolcott M."/>
            <person name="Wasieloski L."/>
            <person name="Aguilar W."/>
            <person name="Moore D."/>
            <person name="Tallon L.J."/>
            <person name="Sadzewicz L."/>
            <person name="Ott S."/>
            <person name="Zhao X."/>
            <person name="Nagaraj S."/>
            <person name="Vavikolanu K."/>
            <person name="Aluvathingal J."/>
            <person name="Nadendla S."/>
            <person name="Sichtig H."/>
        </authorList>
    </citation>
    <scope>NUCLEOTIDE SEQUENCE</scope>
    <source>
        <strain evidence="10">FDAARGOS_387</strain>
    </source>
</reference>
<evidence type="ECO:0000256" key="3">
    <source>
        <dbReference type="ARBA" id="ARBA00022723"/>
    </source>
</evidence>
<sequence length="520" mass="55499">MNKNIPQPAPLYIKVDDRDNVAIVVNDNGLPAGTIFSCGLRLIEHIPQGHKVALTPIAQGEAIIRYGEIIGYAVKEIKLGSWIDESLVTLPDAPALETLPLATKIPEALPPLEGYTFEGYRNADGSVGTKNLLGITTSVQCVAGVVDYVVKLIERDLLPKYPNVDAVVGLNHLYGCGVAINAPAAVIPIRTIHNLALNANFGGEVMVVGLGCEKLQPERLLEGTPDTGTIIMTDSPIIRLQDEQHVGFGAMVAEILSVAEKHLQRLNMRKRETCPASELIVGMQCGGSDAFSGVTANPAVGYASDLLVRCGATVMFSEVTEVRDAVHLLTPRTINQQVGKDLLREMAWYDNYLNSGETDRSANPSPGNKKGGLANVVEKALGSIAKSGKSAIVEVLSPGQRPTKRGLIYAATPASDFVCGTQQLSSGITLQVFTSGRGTPYGLAAVPVIKMSTRTALAKRWHDLVDIDAGTIATGDATIEDVGWELFHLLLDVASGRKQPWSDHWGLHNALAVFNPAPVT</sequence>
<dbReference type="OrthoDB" id="9804574at2"/>
<protein>
    <recommendedName>
        <fullName evidence="8">Galactarate dehydratase (L-threo-forming)</fullName>
        <shortName evidence="8">GalcD</shortName>
        <ecNumber evidence="8">4.2.1.42</ecNumber>
    </recommendedName>
</protein>
<dbReference type="InterPro" id="IPR052172">
    <property type="entry name" value="UxaA_altronate/galactarate_dh"/>
</dbReference>
<evidence type="ECO:0000256" key="4">
    <source>
        <dbReference type="ARBA" id="ARBA00023004"/>
    </source>
</evidence>
<evidence type="ECO:0000256" key="5">
    <source>
        <dbReference type="ARBA" id="ARBA00023239"/>
    </source>
</evidence>
<reference evidence="11 13" key="3">
    <citation type="submission" date="2019-03" db="EMBL/GenBank/DDBJ databases">
        <authorList>
            <consortium name="Pathogen Informatics"/>
        </authorList>
    </citation>
    <scope>NUCLEOTIDE SEQUENCE [LARGE SCALE GENOMIC DNA]</scope>
    <source>
        <strain evidence="11 13">NCTC12282</strain>
    </source>
</reference>
<dbReference type="GO" id="GO:0046392">
    <property type="term" value="P:galactarate catabolic process"/>
    <property type="evidence" value="ECO:0007669"/>
    <property type="project" value="UniProtKB-UniRule"/>
</dbReference>
<dbReference type="Pfam" id="PF04295">
    <property type="entry name" value="GD_AH_second"/>
    <property type="match status" value="1"/>
</dbReference>
<evidence type="ECO:0000256" key="2">
    <source>
        <dbReference type="ARBA" id="ARBA00010986"/>
    </source>
</evidence>
<feature type="domain" description="SAF" evidence="9">
    <location>
        <begin position="19"/>
        <end position="89"/>
    </location>
</feature>
<dbReference type="HAMAP" id="MF_02031">
    <property type="entry name" value="Galactar_dehydrat"/>
    <property type="match status" value="1"/>
</dbReference>
<dbReference type="AlphaFoldDB" id="A0A2C6DMI8"/>
<comment type="similarity">
    <text evidence="2 8">Belongs to the UxaA family.</text>
</comment>
<keyword evidence="3 8" id="KW-0479">Metal-binding</keyword>
<evidence type="ECO:0000313" key="11">
    <source>
        <dbReference type="EMBL" id="VFS48039.1"/>
    </source>
</evidence>
<evidence type="ECO:0000313" key="12">
    <source>
        <dbReference type="Proteomes" id="UP000224974"/>
    </source>
</evidence>
<dbReference type="GO" id="GO:0008867">
    <property type="term" value="F:galactarate dehydratase activity"/>
    <property type="evidence" value="ECO:0007669"/>
    <property type="project" value="UniProtKB-UniRule"/>
</dbReference>
<keyword evidence="4 8" id="KW-0408">Iron</keyword>
<keyword evidence="5 8" id="KW-0456">Lyase</keyword>
<name>A0A2C6DMI8_9GAMM</name>
<dbReference type="FunFam" id="2.30.130.110:FF:000001">
    <property type="entry name" value="Galactarate dehydratase (L-threo-forming)"/>
    <property type="match status" value="1"/>
</dbReference>
<dbReference type="Gene3D" id="2.30.130.110">
    <property type="match status" value="1"/>
</dbReference>